<evidence type="ECO:0000256" key="1">
    <source>
        <dbReference type="ARBA" id="ARBA00004613"/>
    </source>
</evidence>
<dbReference type="PANTHER" id="PTHR47333:SF4">
    <property type="entry name" value="EGF-LIKE DOMAIN-CONTAINING PROTEIN"/>
    <property type="match status" value="1"/>
</dbReference>
<dbReference type="FunFam" id="2.10.25.10:FF:000010">
    <property type="entry name" value="Pro-epidermal growth factor"/>
    <property type="match status" value="1"/>
</dbReference>
<evidence type="ECO:0000256" key="7">
    <source>
        <dbReference type="ARBA" id="ARBA00023180"/>
    </source>
</evidence>
<dbReference type="PROSITE" id="PS00010">
    <property type="entry name" value="ASX_HYDROXYL"/>
    <property type="match status" value="1"/>
</dbReference>
<dbReference type="Ensembl" id="ENSSLDT00000023145.1">
    <property type="protein sequence ID" value="ENSSLDP00000022423.1"/>
    <property type="gene ID" value="ENSSLDG00000017498.1"/>
</dbReference>
<dbReference type="InterPro" id="IPR001881">
    <property type="entry name" value="EGF-like_Ca-bd_dom"/>
</dbReference>
<dbReference type="InterPro" id="IPR018097">
    <property type="entry name" value="EGF_Ca-bd_CS"/>
</dbReference>
<evidence type="ECO:0000313" key="11">
    <source>
        <dbReference type="Proteomes" id="UP000261360"/>
    </source>
</evidence>
<keyword evidence="3 8" id="KW-0245">EGF-like domain</keyword>
<dbReference type="CDD" id="cd00054">
    <property type="entry name" value="EGF_CA"/>
    <property type="match status" value="1"/>
</dbReference>
<dbReference type="PANTHER" id="PTHR47333">
    <property type="entry name" value="VON WILLEBRAND FACTOR C AND EGF DOMAIN-CONTAINING PROTEIN"/>
    <property type="match status" value="1"/>
</dbReference>
<keyword evidence="6" id="KW-1015">Disulfide bond</keyword>
<sequence>MCKEVDGTYRWTDPGFTLSQDGHSCVDINECINNHCQFTCNNTVGSFACLCPQGFHLETDGTTCAPDVTETAATSPNDPAENETSPIHHSEAVFNHVKYGL</sequence>
<feature type="domain" description="EGF-like" evidence="9">
    <location>
        <begin position="27"/>
        <end position="65"/>
    </location>
</feature>
<dbReference type="SMART" id="SM00179">
    <property type="entry name" value="EGF_CA"/>
    <property type="match status" value="1"/>
</dbReference>
<protein>
    <recommendedName>
        <fullName evidence="9">EGF-like domain-containing protein</fullName>
    </recommendedName>
</protein>
<evidence type="ECO:0000256" key="3">
    <source>
        <dbReference type="ARBA" id="ARBA00022536"/>
    </source>
</evidence>
<dbReference type="InterPro" id="IPR049883">
    <property type="entry name" value="NOTCH1_EGF-like"/>
</dbReference>
<dbReference type="InterPro" id="IPR000742">
    <property type="entry name" value="EGF"/>
</dbReference>
<dbReference type="InterPro" id="IPR000152">
    <property type="entry name" value="EGF-type_Asp/Asn_hydroxyl_site"/>
</dbReference>
<evidence type="ECO:0000256" key="8">
    <source>
        <dbReference type="PROSITE-ProRule" id="PRU00076"/>
    </source>
</evidence>
<evidence type="ECO:0000259" key="9">
    <source>
        <dbReference type="PROSITE" id="PS50026"/>
    </source>
</evidence>
<evidence type="ECO:0000256" key="4">
    <source>
        <dbReference type="ARBA" id="ARBA00022729"/>
    </source>
</evidence>
<evidence type="ECO:0000256" key="5">
    <source>
        <dbReference type="ARBA" id="ARBA00022737"/>
    </source>
</evidence>
<dbReference type="SUPFAM" id="SSF57196">
    <property type="entry name" value="EGF/Laminin"/>
    <property type="match status" value="1"/>
</dbReference>
<dbReference type="Proteomes" id="UP000261360">
    <property type="component" value="Unplaced"/>
</dbReference>
<dbReference type="PROSITE" id="PS01186">
    <property type="entry name" value="EGF_2"/>
    <property type="match status" value="1"/>
</dbReference>
<dbReference type="Pfam" id="PF07645">
    <property type="entry name" value="EGF_CA"/>
    <property type="match status" value="1"/>
</dbReference>
<reference evidence="10" key="1">
    <citation type="submission" date="2025-08" db="UniProtKB">
        <authorList>
            <consortium name="Ensembl"/>
        </authorList>
    </citation>
    <scope>IDENTIFICATION</scope>
</reference>
<dbReference type="PROSITE" id="PS50026">
    <property type="entry name" value="EGF_3"/>
    <property type="match status" value="1"/>
</dbReference>
<dbReference type="STRING" id="1841481.ENSSLDP00000022423"/>
<proteinExistence type="predicted"/>
<keyword evidence="4" id="KW-0732">Signal</keyword>
<comment type="caution">
    <text evidence="8">Lacks conserved residue(s) required for the propagation of feature annotation.</text>
</comment>
<dbReference type="Gene3D" id="2.10.25.10">
    <property type="entry name" value="Laminin"/>
    <property type="match status" value="2"/>
</dbReference>
<dbReference type="GO" id="GO:0005509">
    <property type="term" value="F:calcium ion binding"/>
    <property type="evidence" value="ECO:0007669"/>
    <property type="project" value="InterPro"/>
</dbReference>
<evidence type="ECO:0000256" key="6">
    <source>
        <dbReference type="ARBA" id="ARBA00023157"/>
    </source>
</evidence>
<organism evidence="10 11">
    <name type="scientific">Seriola lalandi dorsalis</name>
    <dbReference type="NCBI Taxonomy" id="1841481"/>
    <lineage>
        <taxon>Eukaryota</taxon>
        <taxon>Metazoa</taxon>
        <taxon>Chordata</taxon>
        <taxon>Craniata</taxon>
        <taxon>Vertebrata</taxon>
        <taxon>Euteleostomi</taxon>
        <taxon>Actinopterygii</taxon>
        <taxon>Neopterygii</taxon>
        <taxon>Teleostei</taxon>
        <taxon>Neoteleostei</taxon>
        <taxon>Acanthomorphata</taxon>
        <taxon>Carangaria</taxon>
        <taxon>Carangiformes</taxon>
        <taxon>Carangidae</taxon>
        <taxon>Seriola</taxon>
    </lineage>
</organism>
<accession>A0A3B4Y3I0</accession>
<keyword evidence="7" id="KW-0325">Glycoprotein</keyword>
<name>A0A3B4Y3I0_SERLL</name>
<dbReference type="PROSITE" id="PS01187">
    <property type="entry name" value="EGF_CA"/>
    <property type="match status" value="1"/>
</dbReference>
<evidence type="ECO:0000313" key="10">
    <source>
        <dbReference type="Ensembl" id="ENSSLDP00000022423.1"/>
    </source>
</evidence>
<dbReference type="AlphaFoldDB" id="A0A3B4Y3I0"/>
<keyword evidence="2" id="KW-0964">Secreted</keyword>
<evidence type="ECO:0000256" key="2">
    <source>
        <dbReference type="ARBA" id="ARBA00022525"/>
    </source>
</evidence>
<dbReference type="InterPro" id="IPR052080">
    <property type="entry name" value="vWF_C/EGF_Fibrillin"/>
</dbReference>
<keyword evidence="11" id="KW-1185">Reference proteome</keyword>
<keyword evidence="5" id="KW-0677">Repeat</keyword>
<comment type="subcellular location">
    <subcellularLocation>
        <location evidence="1">Secreted</location>
    </subcellularLocation>
</comment>
<dbReference type="GO" id="GO:0005576">
    <property type="term" value="C:extracellular region"/>
    <property type="evidence" value="ECO:0007669"/>
    <property type="project" value="UniProtKB-SubCell"/>
</dbReference>
<reference evidence="10" key="2">
    <citation type="submission" date="2025-09" db="UniProtKB">
        <authorList>
            <consortium name="Ensembl"/>
        </authorList>
    </citation>
    <scope>IDENTIFICATION</scope>
</reference>